<reference evidence="1 2" key="1">
    <citation type="submission" date="2021-06" db="EMBL/GenBank/DDBJ databases">
        <authorList>
            <person name="Palmer J.M."/>
        </authorList>
    </citation>
    <scope>NUCLEOTIDE SEQUENCE [LARGE SCALE GENOMIC DNA]</scope>
    <source>
        <strain evidence="1 2">XC_2019</strain>
        <tissue evidence="1">Muscle</tissue>
    </source>
</reference>
<evidence type="ECO:0000313" key="1">
    <source>
        <dbReference type="EMBL" id="MEQ2204039.1"/>
    </source>
</evidence>
<sequence length="84" mass="9358">MAVEPPRISWRKDGKGKVMVNKRLLIRVPHVIRSGNIKVIPLLVRSDQGSILVCPLLSTVFVMPKWPSTSGDRIQAFILDVLAV</sequence>
<proteinExistence type="predicted"/>
<dbReference type="Proteomes" id="UP001434883">
    <property type="component" value="Unassembled WGS sequence"/>
</dbReference>
<name>A0ABV0R7D4_9TELE</name>
<dbReference type="EMBL" id="JAHRIN010035389">
    <property type="protein sequence ID" value="MEQ2204039.1"/>
    <property type="molecule type" value="Genomic_DNA"/>
</dbReference>
<evidence type="ECO:0000313" key="2">
    <source>
        <dbReference type="Proteomes" id="UP001434883"/>
    </source>
</evidence>
<gene>
    <name evidence="1" type="ORF">XENOCAPTIV_006956</name>
</gene>
<comment type="caution">
    <text evidence="1">The sequence shown here is derived from an EMBL/GenBank/DDBJ whole genome shotgun (WGS) entry which is preliminary data.</text>
</comment>
<organism evidence="1 2">
    <name type="scientific">Xenoophorus captivus</name>
    <dbReference type="NCBI Taxonomy" id="1517983"/>
    <lineage>
        <taxon>Eukaryota</taxon>
        <taxon>Metazoa</taxon>
        <taxon>Chordata</taxon>
        <taxon>Craniata</taxon>
        <taxon>Vertebrata</taxon>
        <taxon>Euteleostomi</taxon>
        <taxon>Actinopterygii</taxon>
        <taxon>Neopterygii</taxon>
        <taxon>Teleostei</taxon>
        <taxon>Neoteleostei</taxon>
        <taxon>Acanthomorphata</taxon>
        <taxon>Ovalentaria</taxon>
        <taxon>Atherinomorphae</taxon>
        <taxon>Cyprinodontiformes</taxon>
        <taxon>Goodeidae</taxon>
        <taxon>Xenoophorus</taxon>
    </lineage>
</organism>
<keyword evidence="2" id="KW-1185">Reference proteome</keyword>
<protein>
    <submittedName>
        <fullName evidence="1">Uncharacterized protein</fullName>
    </submittedName>
</protein>
<accession>A0ABV0R7D4</accession>